<dbReference type="EMBL" id="CM022219">
    <property type="protein sequence ID" value="KAF7035371.1"/>
    <property type="molecule type" value="Genomic_DNA"/>
</dbReference>
<protein>
    <submittedName>
        <fullName evidence="2">Uncharacterized protein</fullName>
    </submittedName>
</protein>
<feature type="region of interest" description="Disordered" evidence="1">
    <location>
        <begin position="1"/>
        <end position="80"/>
    </location>
</feature>
<sequence>SRWASPACRRWTRAHSAPSGWRATATSSCTEGTRPSASSSAGTRRCSSTLSPPGRQPGGCRRSRREQSPGVHTTGCPSRA</sequence>
<accession>A0A9R1FVT3</accession>
<reference evidence="2" key="2">
    <citation type="submission" date="2020-03" db="EMBL/GenBank/DDBJ databases">
        <title>The second near-complete assembly of the hexaploid bread wheat (Triticum aestivum) genome.</title>
        <authorList>
            <person name="Zimin A.V."/>
            <person name="Puiu D."/>
            <person name="Shumante A."/>
            <person name="Alonge M."/>
            <person name="Salzberg S.L."/>
        </authorList>
    </citation>
    <scope>NUCLEOTIDE SEQUENCE</scope>
    <source>
        <tissue evidence="2">Leaf</tissue>
    </source>
</reference>
<reference evidence="2" key="1">
    <citation type="journal article" date="2017" name="Gigascience">
        <title>The first near-complete assembly of the hexaploid bread wheat genome, Triticum aestivum.</title>
        <authorList>
            <person name="Zimin A.V."/>
            <person name="Puiu D."/>
            <person name="Hall R."/>
            <person name="Kingan S."/>
            <person name="Clavijo B.J."/>
            <person name="Salzberg S.L."/>
        </authorList>
    </citation>
    <scope>NUCLEOTIDE SEQUENCE</scope>
    <source>
        <tissue evidence="2">Leaf</tissue>
    </source>
</reference>
<proteinExistence type="predicted"/>
<feature type="non-terminal residue" evidence="2">
    <location>
        <position position="1"/>
    </location>
</feature>
<feature type="non-terminal residue" evidence="2">
    <location>
        <position position="80"/>
    </location>
</feature>
<gene>
    <name evidence="2" type="ORF">CFC21_046262</name>
</gene>
<organism evidence="2">
    <name type="scientific">Triticum aestivum</name>
    <name type="common">Wheat</name>
    <dbReference type="NCBI Taxonomy" id="4565"/>
    <lineage>
        <taxon>Eukaryota</taxon>
        <taxon>Viridiplantae</taxon>
        <taxon>Streptophyta</taxon>
        <taxon>Embryophyta</taxon>
        <taxon>Tracheophyta</taxon>
        <taxon>Spermatophyta</taxon>
        <taxon>Magnoliopsida</taxon>
        <taxon>Liliopsida</taxon>
        <taxon>Poales</taxon>
        <taxon>Poaceae</taxon>
        <taxon>BOP clade</taxon>
        <taxon>Pooideae</taxon>
        <taxon>Triticodae</taxon>
        <taxon>Triticeae</taxon>
        <taxon>Triticinae</taxon>
        <taxon>Triticum</taxon>
    </lineage>
</organism>
<dbReference type="Proteomes" id="UP000815260">
    <property type="component" value="Chromosome 3D"/>
</dbReference>
<name>A0A9R1FVT3_WHEAT</name>
<evidence type="ECO:0000256" key="1">
    <source>
        <dbReference type="SAM" id="MobiDB-lite"/>
    </source>
</evidence>
<feature type="compositionally biased region" description="Polar residues" evidence="1">
    <location>
        <begin position="24"/>
        <end position="51"/>
    </location>
</feature>
<dbReference type="AlphaFoldDB" id="A0A9R1FVT3"/>
<comment type="caution">
    <text evidence="2">The sequence shown here is derived from an EMBL/GenBank/DDBJ whole genome shotgun (WGS) entry which is preliminary data.</text>
</comment>
<evidence type="ECO:0000313" key="2">
    <source>
        <dbReference type="EMBL" id="KAF7035371.1"/>
    </source>
</evidence>